<proteinExistence type="predicted"/>
<dbReference type="AlphaFoldDB" id="A0A2G5TLK6"/>
<gene>
    <name evidence="1" type="primary">Cnig_chr_V.g20174</name>
    <name evidence="1" type="ORF">B9Z55_020174</name>
</gene>
<sequence length="73" mass="8605">MEYGKNDDNRDWNRSGVDWMVMRTTDSDGSGWDKDGDGDWTTTTTMFGISEKGWQMMSIRKARYHDVWIGMMR</sequence>
<evidence type="ECO:0000313" key="1">
    <source>
        <dbReference type="EMBL" id="PIC28170.1"/>
    </source>
</evidence>
<reference evidence="2" key="1">
    <citation type="submission" date="2017-10" db="EMBL/GenBank/DDBJ databases">
        <title>Rapid genome shrinkage in a self-fertile nematode reveals novel sperm competition proteins.</title>
        <authorList>
            <person name="Yin D."/>
            <person name="Schwarz E.M."/>
            <person name="Thomas C.G."/>
            <person name="Felde R.L."/>
            <person name="Korf I.F."/>
            <person name="Cutter A.D."/>
            <person name="Schartner C.M."/>
            <person name="Ralston E.J."/>
            <person name="Meyer B.J."/>
            <person name="Haag E.S."/>
        </authorList>
    </citation>
    <scope>NUCLEOTIDE SEQUENCE [LARGE SCALE GENOMIC DNA]</scope>
    <source>
        <strain evidence="2">JU1422</strain>
    </source>
</reference>
<name>A0A2G5TLK6_9PELO</name>
<evidence type="ECO:0000313" key="2">
    <source>
        <dbReference type="Proteomes" id="UP000230233"/>
    </source>
</evidence>
<keyword evidence="2" id="KW-1185">Reference proteome</keyword>
<accession>A0A2G5TLK6</accession>
<organism evidence="1 2">
    <name type="scientific">Caenorhabditis nigoni</name>
    <dbReference type="NCBI Taxonomy" id="1611254"/>
    <lineage>
        <taxon>Eukaryota</taxon>
        <taxon>Metazoa</taxon>
        <taxon>Ecdysozoa</taxon>
        <taxon>Nematoda</taxon>
        <taxon>Chromadorea</taxon>
        <taxon>Rhabditida</taxon>
        <taxon>Rhabditina</taxon>
        <taxon>Rhabditomorpha</taxon>
        <taxon>Rhabditoidea</taxon>
        <taxon>Rhabditidae</taxon>
        <taxon>Peloderinae</taxon>
        <taxon>Caenorhabditis</taxon>
    </lineage>
</organism>
<protein>
    <submittedName>
        <fullName evidence="1">Uncharacterized protein</fullName>
    </submittedName>
</protein>
<dbReference type="Proteomes" id="UP000230233">
    <property type="component" value="Chromosome V"/>
</dbReference>
<dbReference type="EMBL" id="PDUG01000005">
    <property type="protein sequence ID" value="PIC28170.1"/>
    <property type="molecule type" value="Genomic_DNA"/>
</dbReference>
<comment type="caution">
    <text evidence="1">The sequence shown here is derived from an EMBL/GenBank/DDBJ whole genome shotgun (WGS) entry which is preliminary data.</text>
</comment>